<feature type="region of interest" description="Disordered" evidence="1">
    <location>
        <begin position="1"/>
        <end position="22"/>
    </location>
</feature>
<keyword evidence="2" id="KW-0472">Membrane</keyword>
<evidence type="ECO:0000313" key="4">
    <source>
        <dbReference type="Proteomes" id="UP001054821"/>
    </source>
</evidence>
<gene>
    <name evidence="3" type="ORF">L3X38_013154</name>
</gene>
<name>A0AAD4ZFX0_PRUDU</name>
<keyword evidence="2" id="KW-1133">Transmembrane helix</keyword>
<feature type="compositionally biased region" description="Basic residues" evidence="1">
    <location>
        <begin position="1"/>
        <end position="10"/>
    </location>
</feature>
<organism evidence="3 4">
    <name type="scientific">Prunus dulcis</name>
    <name type="common">Almond</name>
    <name type="synonym">Amygdalus dulcis</name>
    <dbReference type="NCBI Taxonomy" id="3755"/>
    <lineage>
        <taxon>Eukaryota</taxon>
        <taxon>Viridiplantae</taxon>
        <taxon>Streptophyta</taxon>
        <taxon>Embryophyta</taxon>
        <taxon>Tracheophyta</taxon>
        <taxon>Spermatophyta</taxon>
        <taxon>Magnoliopsida</taxon>
        <taxon>eudicotyledons</taxon>
        <taxon>Gunneridae</taxon>
        <taxon>Pentapetalae</taxon>
        <taxon>rosids</taxon>
        <taxon>fabids</taxon>
        <taxon>Rosales</taxon>
        <taxon>Rosaceae</taxon>
        <taxon>Amygdaloideae</taxon>
        <taxon>Amygdaleae</taxon>
        <taxon>Prunus</taxon>
    </lineage>
</organism>
<dbReference type="Proteomes" id="UP001054821">
    <property type="component" value="Chromosome 2"/>
</dbReference>
<dbReference type="AlphaFoldDB" id="A0AAD4ZFX0"/>
<evidence type="ECO:0000256" key="1">
    <source>
        <dbReference type="SAM" id="MobiDB-lite"/>
    </source>
</evidence>
<feature type="transmembrane region" description="Helical" evidence="2">
    <location>
        <begin position="100"/>
        <end position="118"/>
    </location>
</feature>
<keyword evidence="4" id="KW-1185">Reference proteome</keyword>
<reference evidence="3 4" key="1">
    <citation type="journal article" date="2022" name="G3 (Bethesda)">
        <title>Whole-genome sequence and methylome profiling of the almond [Prunus dulcis (Mill.) D.A. Webb] cultivar 'Nonpareil'.</title>
        <authorList>
            <person name="D'Amico-Willman K.M."/>
            <person name="Ouma W.Z."/>
            <person name="Meulia T."/>
            <person name="Sideli G.M."/>
            <person name="Gradziel T.M."/>
            <person name="Fresnedo-Ramirez J."/>
        </authorList>
    </citation>
    <scope>NUCLEOTIDE SEQUENCE [LARGE SCALE GENOMIC DNA]</scope>
    <source>
        <strain evidence="3">Clone GOH B32 T37-40</strain>
    </source>
</reference>
<sequence>MVTRSHRGNSSRKEERPANGEDYTLPDLITAIHAMEKSQREIIETIKDLKNSVSNQNHKNEAQREKTLLENSAVAGRGSEHKETSFVTHEDYLIWKINEALDYLVFFIFIIHILIKGAKKH</sequence>
<comment type="caution">
    <text evidence="3">The sequence shown here is derived from an EMBL/GenBank/DDBJ whole genome shotgun (WGS) entry which is preliminary data.</text>
</comment>
<protein>
    <submittedName>
        <fullName evidence="3">Uncharacterized protein</fullName>
    </submittedName>
</protein>
<evidence type="ECO:0000313" key="3">
    <source>
        <dbReference type="EMBL" id="KAI5345277.1"/>
    </source>
</evidence>
<accession>A0AAD4ZFX0</accession>
<dbReference type="EMBL" id="JAJFAZ020000002">
    <property type="protein sequence ID" value="KAI5345277.1"/>
    <property type="molecule type" value="Genomic_DNA"/>
</dbReference>
<evidence type="ECO:0000256" key="2">
    <source>
        <dbReference type="SAM" id="Phobius"/>
    </source>
</evidence>
<keyword evidence="2" id="KW-0812">Transmembrane</keyword>
<proteinExistence type="predicted"/>